<keyword evidence="5" id="KW-0067">ATP-binding</keyword>
<dbReference type="PANTHER" id="PTHR11088">
    <property type="entry name" value="TRNA DIMETHYLALLYLTRANSFERASE"/>
    <property type="match status" value="1"/>
</dbReference>
<reference evidence="6 7" key="1">
    <citation type="journal article" date="2020" name="Nat. Food">
        <title>A phased Vanilla planifolia genome enables genetic improvement of flavour and production.</title>
        <authorList>
            <person name="Hasing T."/>
            <person name="Tang H."/>
            <person name="Brym M."/>
            <person name="Khazi F."/>
            <person name="Huang T."/>
            <person name="Chambers A.H."/>
        </authorList>
    </citation>
    <scope>NUCLEOTIDE SEQUENCE [LARGE SCALE GENOMIC DNA]</scope>
    <source>
        <tissue evidence="6">Leaf</tissue>
    </source>
</reference>
<dbReference type="HAMAP" id="MF_00185">
    <property type="entry name" value="IPP_trans"/>
    <property type="match status" value="1"/>
</dbReference>
<dbReference type="InterPro" id="IPR027417">
    <property type="entry name" value="P-loop_NTPase"/>
</dbReference>
<evidence type="ECO:0000256" key="4">
    <source>
        <dbReference type="ARBA" id="ARBA00022741"/>
    </source>
</evidence>
<keyword evidence="4" id="KW-0547">Nucleotide-binding</keyword>
<dbReference type="GO" id="GO:0006400">
    <property type="term" value="P:tRNA modification"/>
    <property type="evidence" value="ECO:0007669"/>
    <property type="project" value="TreeGrafter"/>
</dbReference>
<dbReference type="InterPro" id="IPR039657">
    <property type="entry name" value="Dimethylallyltransferase"/>
</dbReference>
<comment type="caution">
    <text evidence="6">The sequence shown here is derived from an EMBL/GenBank/DDBJ whole genome shotgun (WGS) entry which is preliminary data.</text>
</comment>
<dbReference type="Pfam" id="PF01715">
    <property type="entry name" value="IPPT"/>
    <property type="match status" value="2"/>
</dbReference>
<dbReference type="Gene3D" id="3.40.50.300">
    <property type="entry name" value="P-loop containing nucleotide triphosphate hydrolases"/>
    <property type="match status" value="1"/>
</dbReference>
<dbReference type="EMBL" id="JADCNM010000002">
    <property type="protein sequence ID" value="KAG0495085.1"/>
    <property type="molecule type" value="Genomic_DNA"/>
</dbReference>
<evidence type="ECO:0000313" key="6">
    <source>
        <dbReference type="EMBL" id="KAG0495085.1"/>
    </source>
</evidence>
<protein>
    <submittedName>
        <fullName evidence="6">Uncharacterized protein</fullName>
    </submittedName>
</protein>
<evidence type="ECO:0000256" key="5">
    <source>
        <dbReference type="ARBA" id="ARBA00022840"/>
    </source>
</evidence>
<dbReference type="GO" id="GO:0009691">
    <property type="term" value="P:cytokinin biosynthetic process"/>
    <property type="evidence" value="ECO:0007669"/>
    <property type="project" value="UniProtKB-KW"/>
</dbReference>
<comment type="similarity">
    <text evidence="1">Belongs to the IPP transferase family.</text>
</comment>
<evidence type="ECO:0000256" key="2">
    <source>
        <dbReference type="ARBA" id="ARBA00022679"/>
    </source>
</evidence>
<name>A0A835VFH2_VANPL</name>
<gene>
    <name evidence="6" type="ORF">HPP92_006079</name>
</gene>
<dbReference type="SUPFAM" id="SSF52540">
    <property type="entry name" value="P-loop containing nucleoside triphosphate hydrolases"/>
    <property type="match status" value="1"/>
</dbReference>
<dbReference type="Gene3D" id="1.10.287.890">
    <property type="entry name" value="Crystal structure of tRNA isopentenylpyrophosphate transferase (bh2366) domain"/>
    <property type="match status" value="1"/>
</dbReference>
<sequence length="334" mass="36844">MKLLPPRASPTARALLPCLKGCLAAEASPEKIEPKHNRAKGKKEGVVVIMGATGTGKSKLSIDIAERFMAEVVNADKIQVYRGLDITTNKIPISERRGVPHRLLGEIDPAAGEVPAAGFRSLASAAVAEICSRGRIPVVAGGSNSYIHAMMVDQYDPKEDPFGRDRLPRHGRLRYQSCLIWVDVDSKVLAEHLDQRVDDMLGAGMLEELESYFSDETSAERHPGLGKAIGVPEFREYFLRKRNAAGYAEAVAAIKYNTRRLAEEQVHKIRRLKEMGWPLIRVDATATVEARLSAGVPETTWARDVLGPSLLAVERFVAQQSSMRRHLLPPARHF</sequence>
<evidence type="ECO:0000313" key="7">
    <source>
        <dbReference type="Proteomes" id="UP000639772"/>
    </source>
</evidence>
<dbReference type="AlphaFoldDB" id="A0A835VFH2"/>
<dbReference type="InterPro" id="IPR018022">
    <property type="entry name" value="IPT"/>
</dbReference>
<organism evidence="6 7">
    <name type="scientific">Vanilla planifolia</name>
    <name type="common">Vanilla</name>
    <dbReference type="NCBI Taxonomy" id="51239"/>
    <lineage>
        <taxon>Eukaryota</taxon>
        <taxon>Viridiplantae</taxon>
        <taxon>Streptophyta</taxon>
        <taxon>Embryophyta</taxon>
        <taxon>Tracheophyta</taxon>
        <taxon>Spermatophyta</taxon>
        <taxon>Magnoliopsida</taxon>
        <taxon>Liliopsida</taxon>
        <taxon>Asparagales</taxon>
        <taxon>Orchidaceae</taxon>
        <taxon>Vanilloideae</taxon>
        <taxon>Vanilleae</taxon>
        <taxon>Vanilla</taxon>
    </lineage>
</organism>
<evidence type="ECO:0000256" key="3">
    <source>
        <dbReference type="ARBA" id="ARBA00022712"/>
    </source>
</evidence>
<dbReference type="PANTHER" id="PTHR11088:SF86">
    <property type="entry name" value="ADENYLATE ISOPENTENYLTRANSFERASE 4-RELATED"/>
    <property type="match status" value="1"/>
</dbReference>
<proteinExistence type="inferred from homology"/>
<dbReference type="GO" id="GO:0005739">
    <property type="term" value="C:mitochondrion"/>
    <property type="evidence" value="ECO:0007669"/>
    <property type="project" value="TreeGrafter"/>
</dbReference>
<dbReference type="Proteomes" id="UP000639772">
    <property type="component" value="Unassembled WGS sequence"/>
</dbReference>
<keyword evidence="3" id="KW-0203">Cytokinin biosynthesis</keyword>
<keyword evidence="2" id="KW-0808">Transferase</keyword>
<accession>A0A835VFH2</accession>
<dbReference type="OrthoDB" id="775260at2759"/>
<evidence type="ECO:0000256" key="1">
    <source>
        <dbReference type="ARBA" id="ARBA00005842"/>
    </source>
</evidence>
<dbReference type="GO" id="GO:0005524">
    <property type="term" value="F:ATP binding"/>
    <property type="evidence" value="ECO:0007669"/>
    <property type="project" value="UniProtKB-KW"/>
</dbReference>
<dbReference type="GO" id="GO:0052381">
    <property type="term" value="F:tRNA dimethylallyltransferase activity"/>
    <property type="evidence" value="ECO:0007669"/>
    <property type="project" value="InterPro"/>
</dbReference>